<evidence type="ECO:0000256" key="1">
    <source>
        <dbReference type="SAM" id="MobiDB-lite"/>
    </source>
</evidence>
<dbReference type="InterPro" id="IPR028226">
    <property type="entry name" value="LIN37"/>
</dbReference>
<proteinExistence type="predicted"/>
<dbReference type="Proteomes" id="UP000747399">
    <property type="component" value="Unassembled WGS sequence"/>
</dbReference>
<feature type="region of interest" description="Disordered" evidence="1">
    <location>
        <begin position="47"/>
        <end position="115"/>
    </location>
</feature>
<evidence type="ECO:0000313" key="2">
    <source>
        <dbReference type="EMBL" id="GIL61327.1"/>
    </source>
</evidence>
<dbReference type="GO" id="GO:0017053">
    <property type="term" value="C:transcription repressor complex"/>
    <property type="evidence" value="ECO:0007669"/>
    <property type="project" value="InterPro"/>
</dbReference>
<evidence type="ECO:0000313" key="3">
    <source>
        <dbReference type="Proteomes" id="UP000747399"/>
    </source>
</evidence>
<organism evidence="2 3">
    <name type="scientific">Volvox africanus</name>
    <dbReference type="NCBI Taxonomy" id="51714"/>
    <lineage>
        <taxon>Eukaryota</taxon>
        <taxon>Viridiplantae</taxon>
        <taxon>Chlorophyta</taxon>
        <taxon>core chlorophytes</taxon>
        <taxon>Chlorophyceae</taxon>
        <taxon>CS clade</taxon>
        <taxon>Chlamydomonadales</taxon>
        <taxon>Volvocaceae</taxon>
        <taxon>Volvox</taxon>
    </lineage>
</organism>
<gene>
    <name evidence="2" type="ORF">Vafri_15793</name>
</gene>
<feature type="region of interest" description="Disordered" evidence="1">
    <location>
        <begin position="431"/>
        <end position="457"/>
    </location>
</feature>
<keyword evidence="3" id="KW-1185">Reference proteome</keyword>
<comment type="caution">
    <text evidence="2">The sequence shown here is derived from an EMBL/GenBank/DDBJ whole genome shotgun (WGS) entry which is preliminary data.</text>
</comment>
<dbReference type="EMBL" id="BNCO01000044">
    <property type="protein sequence ID" value="GIL61327.1"/>
    <property type="molecule type" value="Genomic_DNA"/>
</dbReference>
<dbReference type="Pfam" id="PF15306">
    <property type="entry name" value="LIN37"/>
    <property type="match status" value="1"/>
</dbReference>
<reference evidence="2" key="1">
    <citation type="journal article" date="2021" name="Proc. Natl. Acad. Sci. U.S.A.">
        <title>Three genomes in the algal genus Volvox reveal the fate of a haploid sex-determining region after a transition to homothallism.</title>
        <authorList>
            <person name="Yamamoto K."/>
            <person name="Hamaji T."/>
            <person name="Kawai-Toyooka H."/>
            <person name="Matsuzaki R."/>
            <person name="Takahashi F."/>
            <person name="Nishimura Y."/>
            <person name="Kawachi M."/>
            <person name="Noguchi H."/>
            <person name="Minakuchi Y."/>
            <person name="Umen J.G."/>
            <person name="Toyoda A."/>
            <person name="Nozaki H."/>
        </authorList>
    </citation>
    <scope>NUCLEOTIDE SEQUENCE</scope>
    <source>
        <strain evidence="2">NIES-3780</strain>
    </source>
</reference>
<dbReference type="AlphaFoldDB" id="A0A8J4F4Y9"/>
<sequence>MEEFWDSNGPYALVKLADRMVSVPRDNEAQVSLYALCRAWVRNNPSLPPVAETPPQQQPELKDAAARPGDAPGTIAMDDGPQAGVQPPPQHQQSDELQAQQHHHHQTLPLDGQPNGLLSILPPVLSPTLLETETAPPNYPLDDFDAQEPEEALRKFKQHWTAVRQYHQALRTAKLSRHRERLVALLGEPSLLQPQVLQMQMQASGLVINPQQLLQQQQFQQLQAGMLGLPAQVLLDQMPNGGLTNLATFQGAGLVVGPGPGAGLPTGLQGGPMSGMVNFGVGPSASGFVAGGAGISNVADAQAALATIMNLGAADTVTVTQHQQPQLLQLQQQQLGLVGDGLPADQLGLQPYDVVALPHQQHISQQLGLSQPSAGGITPGQPPVLGHLSAAVAAAAEAGSGQGKCLDQQLTAEDTAAADTGDAILPNASEGQEAATGSAGEQHARVPGSEGLKGMDIDLGSLHCS</sequence>
<protein>
    <submittedName>
        <fullName evidence="2">Uncharacterized protein</fullName>
    </submittedName>
</protein>
<name>A0A8J4F4Y9_9CHLO</name>
<accession>A0A8J4F4Y9</accession>